<dbReference type="InterPro" id="IPR002559">
    <property type="entry name" value="Transposase_11"/>
</dbReference>
<evidence type="ECO:0000313" key="3">
    <source>
        <dbReference type="Proteomes" id="UP000468766"/>
    </source>
</evidence>
<dbReference type="OrthoDB" id="258760at2"/>
<dbReference type="GO" id="GO:0004803">
    <property type="term" value="F:transposase activity"/>
    <property type="evidence" value="ECO:0007669"/>
    <property type="project" value="InterPro"/>
</dbReference>
<proteinExistence type="predicted"/>
<dbReference type="RefSeq" id="WP_151620677.1">
    <property type="nucleotide sequence ID" value="NZ_WBXO01000008.1"/>
</dbReference>
<gene>
    <name evidence="2" type="ORF">F9B85_10470</name>
</gene>
<name>A0A6I0EXL6_9FIRM</name>
<protein>
    <submittedName>
        <fullName evidence="2">Transposase</fullName>
    </submittedName>
</protein>
<dbReference type="InterPro" id="IPR012337">
    <property type="entry name" value="RNaseH-like_sf"/>
</dbReference>
<dbReference type="PANTHER" id="PTHR33258:SF1">
    <property type="entry name" value="TRANSPOSASE INSL FOR INSERTION SEQUENCE ELEMENT IS186A-RELATED"/>
    <property type="match status" value="1"/>
</dbReference>
<dbReference type="Pfam" id="PF01609">
    <property type="entry name" value="DDE_Tnp_1"/>
    <property type="match status" value="1"/>
</dbReference>
<dbReference type="EMBL" id="WBXO01000008">
    <property type="protein sequence ID" value="KAB2951973.1"/>
    <property type="molecule type" value="Genomic_DNA"/>
</dbReference>
<comment type="caution">
    <text evidence="2">The sequence shown here is derived from an EMBL/GenBank/DDBJ whole genome shotgun (WGS) entry which is preliminary data.</text>
</comment>
<dbReference type="Proteomes" id="UP000468766">
    <property type="component" value="Unassembled WGS sequence"/>
</dbReference>
<dbReference type="SUPFAM" id="SSF53098">
    <property type="entry name" value="Ribonuclease H-like"/>
    <property type="match status" value="1"/>
</dbReference>
<dbReference type="GO" id="GO:0006313">
    <property type="term" value="P:DNA transposition"/>
    <property type="evidence" value="ECO:0007669"/>
    <property type="project" value="InterPro"/>
</dbReference>
<keyword evidence="3" id="KW-1185">Reference proteome</keyword>
<evidence type="ECO:0000259" key="1">
    <source>
        <dbReference type="Pfam" id="PF01609"/>
    </source>
</evidence>
<evidence type="ECO:0000313" key="2">
    <source>
        <dbReference type="EMBL" id="KAB2951973.1"/>
    </source>
</evidence>
<reference evidence="2 3" key="1">
    <citation type="submission" date="2019-10" db="EMBL/GenBank/DDBJ databases">
        <title>Whole-genome sequence of the extremophile Heliorestis acidaminivorans DSM 24790.</title>
        <authorList>
            <person name="Kyndt J.A."/>
            <person name="Meyer T.E."/>
        </authorList>
    </citation>
    <scope>NUCLEOTIDE SEQUENCE [LARGE SCALE GENOMIC DNA]</scope>
    <source>
        <strain evidence="2 3">DSM 24790</strain>
    </source>
</reference>
<sequence length="225" mass="25920">MLELPREEQAIEKRLTELFPREWLLKTAEEVGFLKRDRKVDPVVFFWALVLGFGVDVQRSMAELRRTYKSMASHTIAPSSFYDRFKPELIEFLKRCIERATSEVMTDATLELSKKLGGFVDVLTYVTNIPVECMTAEDTAQLYSARWTIELVMKELKSSYAIDTISSAKEEVVEALVYTAILKLIVSRQILQVLKEQYPCNRNVLQHCGGRGFLLHQPITSLMLY</sequence>
<dbReference type="GO" id="GO:0003677">
    <property type="term" value="F:DNA binding"/>
    <property type="evidence" value="ECO:0007669"/>
    <property type="project" value="InterPro"/>
</dbReference>
<dbReference type="PANTHER" id="PTHR33258">
    <property type="entry name" value="TRANSPOSASE INSL FOR INSERTION SEQUENCE ELEMENT IS186A-RELATED"/>
    <property type="match status" value="1"/>
</dbReference>
<feature type="domain" description="Transposase IS4-like" evidence="1">
    <location>
        <begin position="99"/>
        <end position="182"/>
    </location>
</feature>
<dbReference type="AlphaFoldDB" id="A0A6I0EXL6"/>
<accession>A0A6I0EXL6</accession>
<organism evidence="2 3">
    <name type="scientific">Heliorestis acidaminivorans</name>
    <dbReference type="NCBI Taxonomy" id="553427"/>
    <lineage>
        <taxon>Bacteria</taxon>
        <taxon>Bacillati</taxon>
        <taxon>Bacillota</taxon>
        <taxon>Clostridia</taxon>
        <taxon>Eubacteriales</taxon>
        <taxon>Heliobacteriaceae</taxon>
        <taxon>Heliorestis</taxon>
    </lineage>
</organism>